<dbReference type="Proteomes" id="UP000092716">
    <property type="component" value="Chromosome 12"/>
</dbReference>
<dbReference type="AlphaFoldDB" id="A0A1B1E5C2"/>
<protein>
    <submittedName>
        <fullName evidence="1">Uncharacterized protein</fullName>
    </submittedName>
</protein>
<accession>A0A1B1E5C2</accession>
<organism evidence="1 2">
    <name type="scientific">Plasmodium coatneyi</name>
    <dbReference type="NCBI Taxonomy" id="208452"/>
    <lineage>
        <taxon>Eukaryota</taxon>
        <taxon>Sar</taxon>
        <taxon>Alveolata</taxon>
        <taxon>Apicomplexa</taxon>
        <taxon>Aconoidasida</taxon>
        <taxon>Haemosporida</taxon>
        <taxon>Plasmodiidae</taxon>
        <taxon>Plasmodium</taxon>
    </lineage>
</organism>
<keyword evidence="2" id="KW-1185">Reference proteome</keyword>
<proteinExistence type="predicted"/>
<dbReference type="KEGG" id="pcot:PCOAH_00046740"/>
<dbReference type="GeneID" id="30911405"/>
<dbReference type="OrthoDB" id="379794at2759"/>
<dbReference type="RefSeq" id="XP_019916825.1">
    <property type="nucleotide sequence ID" value="XM_020061458.1"/>
</dbReference>
<sequence length="496" mass="59752">MSPELFNEVDFIEKHYNFRKPDGGTTLDENEQNKLIQLITICRNKIDAGGVEEREAQLNNYIKALKILIFYIPHNDSIKRKITERKTYQSLFLGRQNNTDHVNSLSGNGCTVLESEKTVENFSPYADVDKYELLFLINLVTHNENNSDIFAFLYPFYFYYIIMNGLNKDYIFMLLNNFIINDRTYEQLCREEDFSFVLFLSLWDFLKKIKNKATICNYFYIFIENSLKNENKLFLHILQHMKLLYVDFYAHTEKMNENVFFFFKKNIVPSKWKIVHRGGDKNYLFKYISLMFKLIYEAVYNILDEKNLELEQICKYQNVYKNTVEHIKESLTYIYDVTYFDNFEEAHIELYHKNVLFMDMFVYHRKKFSLEIFKLILFISNIFSDRYEELDYLSCPEKKNFVDIIFTYLKTILRVRSDHLSKKEEMLYHKFVLNRYILSFVANFSTDRAVSNYIKQINGLDVLRKFMYIDDRDTCLAEYSILAIKHIKENENLDDF</sequence>
<name>A0A1B1E5C2_9APIC</name>
<dbReference type="EMBL" id="CP016250">
    <property type="protein sequence ID" value="ANQ10130.1"/>
    <property type="molecule type" value="Genomic_DNA"/>
</dbReference>
<evidence type="ECO:0000313" key="1">
    <source>
        <dbReference type="EMBL" id="ANQ10130.1"/>
    </source>
</evidence>
<dbReference type="VEuPathDB" id="PlasmoDB:PCOAH_00046740"/>
<evidence type="ECO:0000313" key="2">
    <source>
        <dbReference type="Proteomes" id="UP000092716"/>
    </source>
</evidence>
<gene>
    <name evidence="1" type="ORF">PCOAH_00046740</name>
</gene>
<reference evidence="2" key="1">
    <citation type="submission" date="2016-06" db="EMBL/GenBank/DDBJ databases">
        <title>First high quality genome sequence of Plasmodium coatneyi using continuous long reads from single molecule, real-time sequencing.</title>
        <authorList>
            <person name="Chien J.-T."/>
            <person name="Pakala S.B."/>
            <person name="Geraldo J.A."/>
            <person name="Lapp S.A."/>
            <person name="Barnwell J.W."/>
            <person name="Kissinger J.C."/>
            <person name="Galinski M.R."/>
            <person name="Humphrey J.C."/>
        </authorList>
    </citation>
    <scope>NUCLEOTIDE SEQUENCE [LARGE SCALE GENOMIC DNA]</scope>
    <source>
        <strain evidence="2">Hackeri</strain>
    </source>
</reference>